<dbReference type="AlphaFoldDB" id="A0A2T8KSU4"/>
<dbReference type="Proteomes" id="UP000243499">
    <property type="component" value="Chromosome 2"/>
</dbReference>
<organism evidence="1">
    <name type="scientific">Panicum hallii</name>
    <dbReference type="NCBI Taxonomy" id="206008"/>
    <lineage>
        <taxon>Eukaryota</taxon>
        <taxon>Viridiplantae</taxon>
        <taxon>Streptophyta</taxon>
        <taxon>Embryophyta</taxon>
        <taxon>Tracheophyta</taxon>
        <taxon>Spermatophyta</taxon>
        <taxon>Magnoliopsida</taxon>
        <taxon>Liliopsida</taxon>
        <taxon>Poales</taxon>
        <taxon>Poaceae</taxon>
        <taxon>PACMAD clade</taxon>
        <taxon>Panicoideae</taxon>
        <taxon>Panicodae</taxon>
        <taxon>Paniceae</taxon>
        <taxon>Panicinae</taxon>
        <taxon>Panicum</taxon>
        <taxon>Panicum sect. Panicum</taxon>
    </lineage>
</organism>
<sequence length="299" mass="32023">MSGLTAQGASKSSKSLFHTIKVRRGNDPSSDRKKRFKFFCGSRTEGAFVWVLCTDTSLPFNKYAFLTTHNSFSIRGPVAHREWCQGADAGRVQLPRRRLAVPLQRRQMLRLHRIRAGHRHDEGGRGVPVVEPVGDRDADPGGLRAFGARPAEAVPGRRPGEVPVPRLADAAARRGLAARPRHGGAGPPPPGVHLGPVEAGRGGHRVTVGPHGGEPVWRRRDGARRLLQPVGVGGARGQDEVAGARELLPHGPARGDGVRGALAGVGGDTLRTCHDAAGGRWANFVAVDYYRVLLALIFS</sequence>
<reference evidence="1" key="1">
    <citation type="submission" date="2018-04" db="EMBL/GenBank/DDBJ databases">
        <title>WGS assembly of Panicum hallii.</title>
        <authorList>
            <person name="Lovell J."/>
            <person name="Jenkins J."/>
            <person name="Lowry D."/>
            <person name="Mamidi S."/>
            <person name="Sreedasyam A."/>
            <person name="Weng X."/>
            <person name="Barry K."/>
            <person name="Bonette J."/>
            <person name="Campitelli B."/>
            <person name="Daum C."/>
            <person name="Gordon S."/>
            <person name="Gould B."/>
            <person name="Lipzen A."/>
            <person name="Macqueen A."/>
            <person name="Palacio-Mejia J."/>
            <person name="Plott C."/>
            <person name="Shakirov E."/>
            <person name="Shu S."/>
            <person name="Yoshinaga Y."/>
            <person name="Zane M."/>
            <person name="Rokhsar D."/>
            <person name="Grimwood J."/>
            <person name="Schmutz J."/>
            <person name="Juenger T."/>
        </authorList>
    </citation>
    <scope>NUCLEOTIDE SEQUENCE [LARGE SCALE GENOMIC DNA]</scope>
    <source>
        <strain evidence="1">FIL2</strain>
    </source>
</reference>
<evidence type="ECO:0000313" key="1">
    <source>
        <dbReference type="EMBL" id="PVH65229.1"/>
    </source>
</evidence>
<proteinExistence type="predicted"/>
<dbReference type="EMBL" id="CM008047">
    <property type="protein sequence ID" value="PVH65229.1"/>
    <property type="molecule type" value="Genomic_DNA"/>
</dbReference>
<protein>
    <submittedName>
        <fullName evidence="1">Uncharacterized protein</fullName>
    </submittedName>
</protein>
<name>A0A2T8KSU4_9POAL</name>
<dbReference type="Gramene" id="PVH65229">
    <property type="protein sequence ID" value="PVH65229"/>
    <property type="gene ID" value="PAHAL_2G441000"/>
</dbReference>
<accession>A0A2T8KSU4</accession>
<gene>
    <name evidence="1" type="ORF">PAHAL_2G441000</name>
</gene>